<feature type="region of interest" description="Disordered" evidence="1">
    <location>
        <begin position="46"/>
        <end position="71"/>
    </location>
</feature>
<protein>
    <recommendedName>
        <fullName evidence="2">BAH domain-containing protein</fullName>
    </recommendedName>
</protein>
<dbReference type="Proteomes" id="UP001055172">
    <property type="component" value="Unassembled WGS sequence"/>
</dbReference>
<dbReference type="InterPro" id="IPR001025">
    <property type="entry name" value="BAH_dom"/>
</dbReference>
<dbReference type="PROSITE" id="PS51038">
    <property type="entry name" value="BAH"/>
    <property type="match status" value="1"/>
</dbReference>
<feature type="domain" description="BAH" evidence="2">
    <location>
        <begin position="79"/>
        <end position="147"/>
    </location>
</feature>
<name>A0AA37GU74_9PEZI</name>
<gene>
    <name evidence="3" type="ORF">ColLi_10158</name>
</gene>
<comment type="caution">
    <text evidence="3">The sequence shown here is derived from an EMBL/GenBank/DDBJ whole genome shotgun (WGS) entry which is preliminary data.</text>
</comment>
<evidence type="ECO:0000313" key="3">
    <source>
        <dbReference type="EMBL" id="GJC87320.1"/>
    </source>
</evidence>
<accession>A0AA37GU74</accession>
<sequence>MNPSTPLGRQGRRQSARSTGVARDDSDDELGVDDLPWEWIYDPAETGIHDHAGNNAPNRRKRKRTSDEAHMKGARMGNFQCHVGDCVLLKAEGSKEAWVAIICEFLEEEDGEKAASFMWFSTEKEIRNKERKRLDSLPAISDDAYHL</sequence>
<dbReference type="InterPro" id="IPR043151">
    <property type="entry name" value="BAH_sf"/>
</dbReference>
<evidence type="ECO:0000256" key="1">
    <source>
        <dbReference type="SAM" id="MobiDB-lite"/>
    </source>
</evidence>
<evidence type="ECO:0000259" key="2">
    <source>
        <dbReference type="PROSITE" id="PS51038"/>
    </source>
</evidence>
<organism evidence="3 4">
    <name type="scientific">Colletotrichum liriopes</name>
    <dbReference type="NCBI Taxonomy" id="708192"/>
    <lineage>
        <taxon>Eukaryota</taxon>
        <taxon>Fungi</taxon>
        <taxon>Dikarya</taxon>
        <taxon>Ascomycota</taxon>
        <taxon>Pezizomycotina</taxon>
        <taxon>Sordariomycetes</taxon>
        <taxon>Hypocreomycetidae</taxon>
        <taxon>Glomerellales</taxon>
        <taxon>Glomerellaceae</taxon>
        <taxon>Colletotrichum</taxon>
        <taxon>Colletotrichum spaethianum species complex</taxon>
    </lineage>
</organism>
<reference evidence="3 4" key="1">
    <citation type="submission" date="2021-07" db="EMBL/GenBank/DDBJ databases">
        <title>Genome data of Colletotrichum spaethianum.</title>
        <authorList>
            <person name="Utami Y.D."/>
            <person name="Hiruma K."/>
        </authorList>
    </citation>
    <scope>NUCLEOTIDE SEQUENCE [LARGE SCALE GENOMIC DNA]</scope>
    <source>
        <strain evidence="3 4">MAFF 242679</strain>
    </source>
</reference>
<keyword evidence="4" id="KW-1185">Reference proteome</keyword>
<evidence type="ECO:0000313" key="4">
    <source>
        <dbReference type="Proteomes" id="UP001055172"/>
    </source>
</evidence>
<dbReference type="Gene3D" id="2.30.30.490">
    <property type="match status" value="1"/>
</dbReference>
<dbReference type="AlphaFoldDB" id="A0AA37GU74"/>
<feature type="region of interest" description="Disordered" evidence="1">
    <location>
        <begin position="1"/>
        <end position="32"/>
    </location>
</feature>
<proteinExistence type="predicted"/>
<dbReference type="EMBL" id="BPPX01000026">
    <property type="protein sequence ID" value="GJC87320.1"/>
    <property type="molecule type" value="Genomic_DNA"/>
</dbReference>
<dbReference type="GO" id="GO:0003682">
    <property type="term" value="F:chromatin binding"/>
    <property type="evidence" value="ECO:0007669"/>
    <property type="project" value="InterPro"/>
</dbReference>